<evidence type="ECO:0000256" key="5">
    <source>
        <dbReference type="HAMAP-Rule" id="MF_01883"/>
    </source>
</evidence>
<evidence type="ECO:0000313" key="7">
    <source>
        <dbReference type="Proteomes" id="UP000031838"/>
    </source>
</evidence>
<evidence type="ECO:0000313" key="6">
    <source>
        <dbReference type="EMBL" id="AJK45734.1"/>
    </source>
</evidence>
<dbReference type="Pfam" id="PF01874">
    <property type="entry name" value="CitG"/>
    <property type="match status" value="2"/>
</dbReference>
<comment type="similarity">
    <text evidence="5">Belongs to the CitG/MdcB family.</text>
</comment>
<dbReference type="Gene3D" id="1.10.4200.10">
    <property type="entry name" value="Triphosphoribosyl-dephospho-CoA protein"/>
    <property type="match status" value="2"/>
</dbReference>
<dbReference type="HOGENOM" id="CLU_056179_1_1_4"/>
<reference evidence="7" key="1">
    <citation type="submission" date="2011-03" db="EMBL/GenBank/DDBJ databases">
        <authorList>
            <person name="Voget S."/>
            <person name="Streit W.R."/>
            <person name="Jaeger K.E."/>
            <person name="Daniel R."/>
        </authorList>
    </citation>
    <scope>NUCLEOTIDE SEQUENCE [LARGE SCALE GENOMIC DNA]</scope>
    <source>
        <strain evidence="7">PG1</strain>
    </source>
</reference>
<dbReference type="PANTHER" id="PTHR30201">
    <property type="entry name" value="TRIPHOSPHORIBOSYL-DEPHOSPHO-COA SYNTHASE"/>
    <property type="match status" value="1"/>
</dbReference>
<dbReference type="GO" id="GO:0005524">
    <property type="term" value="F:ATP binding"/>
    <property type="evidence" value="ECO:0007669"/>
    <property type="project" value="UniProtKB-KW"/>
</dbReference>
<comment type="catalytic activity">
    <reaction evidence="1 5">
        <text>3'-dephospho-CoA + ATP = 2'-(5''-triphospho-alpha-D-ribosyl)-3'-dephospho-CoA + adenine</text>
        <dbReference type="Rhea" id="RHEA:15117"/>
        <dbReference type="ChEBI" id="CHEBI:16708"/>
        <dbReference type="ChEBI" id="CHEBI:30616"/>
        <dbReference type="ChEBI" id="CHEBI:57328"/>
        <dbReference type="ChEBI" id="CHEBI:61378"/>
        <dbReference type="EC" id="2.4.2.52"/>
    </reaction>
</comment>
<evidence type="ECO:0000256" key="2">
    <source>
        <dbReference type="ARBA" id="ARBA00022679"/>
    </source>
</evidence>
<keyword evidence="7" id="KW-1185">Reference proteome</keyword>
<dbReference type="AlphaFoldDB" id="A0A0B6RU89"/>
<dbReference type="GO" id="GO:0046917">
    <property type="term" value="F:triphosphoribosyl-dephospho-CoA synthase activity"/>
    <property type="evidence" value="ECO:0007669"/>
    <property type="project" value="UniProtKB-UniRule"/>
</dbReference>
<evidence type="ECO:0000256" key="3">
    <source>
        <dbReference type="ARBA" id="ARBA00022741"/>
    </source>
</evidence>
<dbReference type="KEGG" id="bgp:BGL_1c12120"/>
<dbReference type="RefSeq" id="WP_042624411.1">
    <property type="nucleotide sequence ID" value="NZ_CP002580.1"/>
</dbReference>
<dbReference type="HAMAP" id="MF_01883">
    <property type="entry name" value="MdcB"/>
    <property type="match status" value="1"/>
</dbReference>
<proteinExistence type="inferred from homology"/>
<name>A0A0B6RU89_BURPL</name>
<sequence>MTQGLRVAWAPVGAGAAASPVSPEAIAELGATCLRLEVETWPKPGLVSAVDTGSHDDMDAGTFARSAAAIRPYLAELAAAGAARAEMAVLRRIGLRAEHAMLAATGGVNTHRGAIFGLGLLCAAAGLRASGMPASRAPAPGASGTGAPALNASVSGASAPGTYGVGASTSSASTAGGSFCGASVPGAFASGASPVGGSAPGGSPSGAVPTLGEIVARQWGAEIVVGPRASDSHGEIAVRRHGVGGARQEAASGFPSVYRIGLPALCEAQALRPGDAPAARVQACFALIASVADTNLLHRGGAGGLAFAQRRARDFLARGGIGAPDWLARAEAVHRAFVVRRLSPGGAADLLAMSLFAAASEAP</sequence>
<evidence type="ECO:0000256" key="4">
    <source>
        <dbReference type="ARBA" id="ARBA00022840"/>
    </source>
</evidence>
<dbReference type="PANTHER" id="PTHR30201:SF2">
    <property type="entry name" value="2-(5''-TRIPHOSPHORIBOSYL)-3'-DEPHOSPHOCOENZYME-A SYNTHASE"/>
    <property type="match status" value="1"/>
</dbReference>
<dbReference type="InterPro" id="IPR017555">
    <property type="entry name" value="TriPribosyl-deP-CoA_syn"/>
</dbReference>
<dbReference type="GO" id="GO:0051191">
    <property type="term" value="P:prosthetic group biosynthetic process"/>
    <property type="evidence" value="ECO:0007669"/>
    <property type="project" value="TreeGrafter"/>
</dbReference>
<keyword evidence="3 5" id="KW-0547">Nucleotide-binding</keyword>
<reference evidence="6 7" key="2">
    <citation type="journal article" date="2016" name="Appl. Microbiol. Biotechnol.">
        <title>Mutations improving production and secretion of extracellular lipase by Burkholderia glumae PG1.</title>
        <authorList>
            <person name="Knapp A."/>
            <person name="Voget S."/>
            <person name="Gao R."/>
            <person name="Zaburannyi N."/>
            <person name="Krysciak D."/>
            <person name="Breuer M."/>
            <person name="Hauer B."/>
            <person name="Streit W.R."/>
            <person name="Muller R."/>
            <person name="Daniel R."/>
            <person name="Jaeger K.E."/>
        </authorList>
    </citation>
    <scope>NUCLEOTIDE SEQUENCE [LARGE SCALE GENOMIC DNA]</scope>
    <source>
        <strain evidence="6 7">PG1</strain>
    </source>
</reference>
<dbReference type="InterPro" id="IPR002736">
    <property type="entry name" value="CitG"/>
</dbReference>
<dbReference type="Proteomes" id="UP000031838">
    <property type="component" value="Chromosome 1"/>
</dbReference>
<keyword evidence="2 5" id="KW-0808">Transferase</keyword>
<dbReference type="EMBL" id="CP002580">
    <property type="protein sequence ID" value="AJK45734.1"/>
    <property type="molecule type" value="Genomic_DNA"/>
</dbReference>
<dbReference type="EC" id="2.4.2.52" evidence="5"/>
<accession>A0A0B6RU89</accession>
<evidence type="ECO:0000256" key="1">
    <source>
        <dbReference type="ARBA" id="ARBA00001210"/>
    </source>
</evidence>
<keyword evidence="4 5" id="KW-0067">ATP-binding</keyword>
<gene>
    <name evidence="5" type="primary">mdcB</name>
    <name evidence="6" type="ORF">BGL_1c12120</name>
</gene>
<comment type="function">
    <text evidence="5">Involved in the formation of 2-(5''-phosphoribosyl)-3'-dephosphocoenzyme-A, the prosthetic group of the acyl-carrier protein of the malonate decarboxylase.</text>
</comment>
<organism evidence="6 7">
    <name type="scientific">Burkholderia plantarii</name>
    <dbReference type="NCBI Taxonomy" id="41899"/>
    <lineage>
        <taxon>Bacteria</taxon>
        <taxon>Pseudomonadati</taxon>
        <taxon>Pseudomonadota</taxon>
        <taxon>Betaproteobacteria</taxon>
        <taxon>Burkholderiales</taxon>
        <taxon>Burkholderiaceae</taxon>
        <taxon>Burkholderia</taxon>
    </lineage>
</organism>
<protein>
    <recommendedName>
        <fullName evidence="5">Probable 2-(5''-triphosphoribosyl)-3'-dephosphocoenzyme-A synthase</fullName>
        <shortName evidence="5">2-(5''-triphosphoribosyl)-3'-dephospho-CoA synthase</shortName>
        <ecNumber evidence="5">2.4.2.52</ecNumber>
    </recommendedName>
</protein>